<comment type="caution">
    <text evidence="2">The sequence shown here is derived from an EMBL/GenBank/DDBJ whole genome shotgun (WGS) entry which is preliminary data.</text>
</comment>
<dbReference type="AlphaFoldDB" id="A0A956RQN1"/>
<dbReference type="InterPro" id="IPR013815">
    <property type="entry name" value="ATP_grasp_subdomain_1"/>
</dbReference>
<evidence type="ECO:0000313" key="3">
    <source>
        <dbReference type="Proteomes" id="UP000697710"/>
    </source>
</evidence>
<dbReference type="Pfam" id="PF01326">
    <property type="entry name" value="PPDK_N"/>
    <property type="match status" value="1"/>
</dbReference>
<dbReference type="GO" id="GO:0005524">
    <property type="term" value="F:ATP binding"/>
    <property type="evidence" value="ECO:0007669"/>
    <property type="project" value="InterPro"/>
</dbReference>
<protein>
    <recommendedName>
        <fullName evidence="1">Pyruvate phosphate dikinase AMP/ATP-binding domain-containing protein</fullName>
    </recommendedName>
</protein>
<reference evidence="2" key="1">
    <citation type="submission" date="2020-04" db="EMBL/GenBank/DDBJ databases">
        <authorList>
            <person name="Zhang T."/>
        </authorList>
    </citation>
    <scope>NUCLEOTIDE SEQUENCE</scope>
    <source>
        <strain evidence="2">HKST-UBA01</strain>
    </source>
</reference>
<reference evidence="2" key="2">
    <citation type="journal article" date="2021" name="Microbiome">
        <title>Successional dynamics and alternative stable states in a saline activated sludge microbial community over 9 years.</title>
        <authorList>
            <person name="Wang Y."/>
            <person name="Ye J."/>
            <person name="Ju F."/>
            <person name="Liu L."/>
            <person name="Boyd J.A."/>
            <person name="Deng Y."/>
            <person name="Parks D.H."/>
            <person name="Jiang X."/>
            <person name="Yin X."/>
            <person name="Woodcroft B.J."/>
            <person name="Tyson G.W."/>
            <person name="Hugenholtz P."/>
            <person name="Polz M.F."/>
            <person name="Zhang T."/>
        </authorList>
    </citation>
    <scope>NUCLEOTIDE SEQUENCE</scope>
    <source>
        <strain evidence="2">HKST-UBA01</strain>
    </source>
</reference>
<proteinExistence type="predicted"/>
<sequence>MRDPQRRTRLPRFDRGFFASGRSFCQIGEGEIGGKAQGLVLVDDTLREEFAHERFPHSEVRIPSTVVLSTDVFDAFVARNGLTEIALSDDPDYKIAQAFQAGSLPAEYIGDLQSFVDQVRIPLAVRSSSLLEDALERPFAGVYETKMTPNNQADPAERFRKLIEAIKFVYASTFFRAAKSYRAATGHGPDDERMAVVLQEVVGSRRWNRHYPVLSAVGRTYNYYATGSAEPEEGVVSLALGLGKTIVDGGACWTYSPKHPAAPPPYGSTSDLLRYSQNRFWAVELGSLIKPYDPILETEFLTEGDLGDAESDGVLEHVASTVDPQSDRIVSGTSQRGPRVVNFAPLLKRSDREFNDVVERLLAVSRARLNADVEIELAIDMSRERARDLFGFLQVRPMMVSDRSVSLGDDELARDDLLLASSLVVGNGILETVQDVVYVKPAAFQPGQTHPIAGELAGINAMLVDEGRPYLLLGFGRWGSTDPWGGVPVVWGQISGARVVVEASLPDFRADPSQGSHFFHNVTSLGILYFSMDERDRAVDWGWLDAHAARAETAHVRHVRLDRPLLVKVDGRRRRGAVWTSTHQE</sequence>
<dbReference type="Proteomes" id="UP000697710">
    <property type="component" value="Unassembled WGS sequence"/>
</dbReference>
<name>A0A956RQN1_UNCEI</name>
<dbReference type="InterPro" id="IPR002192">
    <property type="entry name" value="PPDK_AMP/ATP-bd"/>
</dbReference>
<dbReference type="Gene3D" id="3.30.1490.20">
    <property type="entry name" value="ATP-grasp fold, A domain"/>
    <property type="match status" value="1"/>
</dbReference>
<organism evidence="2 3">
    <name type="scientific">Eiseniibacteriota bacterium</name>
    <dbReference type="NCBI Taxonomy" id="2212470"/>
    <lineage>
        <taxon>Bacteria</taxon>
        <taxon>Candidatus Eiseniibacteriota</taxon>
    </lineage>
</organism>
<evidence type="ECO:0000313" key="2">
    <source>
        <dbReference type="EMBL" id="MCA9729463.1"/>
    </source>
</evidence>
<dbReference type="SUPFAM" id="SSF56059">
    <property type="entry name" value="Glutathione synthetase ATP-binding domain-like"/>
    <property type="match status" value="1"/>
</dbReference>
<feature type="domain" description="Pyruvate phosphate dikinase AMP/ATP-binding" evidence="1">
    <location>
        <begin position="31"/>
        <end position="249"/>
    </location>
</feature>
<dbReference type="GO" id="GO:0016301">
    <property type="term" value="F:kinase activity"/>
    <property type="evidence" value="ECO:0007669"/>
    <property type="project" value="InterPro"/>
</dbReference>
<dbReference type="EMBL" id="JAGQHR010000704">
    <property type="protein sequence ID" value="MCA9729463.1"/>
    <property type="molecule type" value="Genomic_DNA"/>
</dbReference>
<evidence type="ECO:0000259" key="1">
    <source>
        <dbReference type="Pfam" id="PF01326"/>
    </source>
</evidence>
<gene>
    <name evidence="2" type="ORF">KC729_17380</name>
</gene>
<accession>A0A956RQN1</accession>